<evidence type="ECO:0000256" key="1">
    <source>
        <dbReference type="SAM" id="MobiDB-lite"/>
    </source>
</evidence>
<gene>
    <name evidence="2" type="ORF">OH76DRAFT_1398360</name>
</gene>
<dbReference type="InterPro" id="IPR011333">
    <property type="entry name" value="SKP1/BTB/POZ_sf"/>
</dbReference>
<name>A0A371DNE0_9APHY</name>
<dbReference type="AlphaFoldDB" id="A0A371DNE0"/>
<feature type="region of interest" description="Disordered" evidence="1">
    <location>
        <begin position="1"/>
        <end position="31"/>
    </location>
</feature>
<reference evidence="2 3" key="1">
    <citation type="journal article" date="2018" name="Biotechnol. Biofuels">
        <title>Integrative visual omics of the white-rot fungus Polyporus brumalis exposes the biotechnological potential of its oxidative enzymes for delignifying raw plant biomass.</title>
        <authorList>
            <person name="Miyauchi S."/>
            <person name="Rancon A."/>
            <person name="Drula E."/>
            <person name="Hage H."/>
            <person name="Chaduli D."/>
            <person name="Favel A."/>
            <person name="Grisel S."/>
            <person name="Henrissat B."/>
            <person name="Herpoel-Gimbert I."/>
            <person name="Ruiz-Duenas F.J."/>
            <person name="Chevret D."/>
            <person name="Hainaut M."/>
            <person name="Lin J."/>
            <person name="Wang M."/>
            <person name="Pangilinan J."/>
            <person name="Lipzen A."/>
            <person name="Lesage-Meessen L."/>
            <person name="Navarro D."/>
            <person name="Riley R."/>
            <person name="Grigoriev I.V."/>
            <person name="Zhou S."/>
            <person name="Raouche S."/>
            <person name="Rosso M.N."/>
        </authorList>
    </citation>
    <scope>NUCLEOTIDE SEQUENCE [LARGE SCALE GENOMIC DNA]</scope>
    <source>
        <strain evidence="2 3">BRFM 1820</strain>
    </source>
</reference>
<dbReference type="EMBL" id="KZ857385">
    <property type="protein sequence ID" value="RDX54067.1"/>
    <property type="molecule type" value="Genomic_DNA"/>
</dbReference>
<sequence>MSEDEHKPTAQSDSDESEDLDSNRTSTIAPAPFNNPAADVVLRSSDGTEFYVFGWILRETSPVFADMLVIPQPQAPETASHPLDKELVKPPVVDLTESRTTLELLLRLCYPSPTAPTFSSFDDAKPLLDAAHKYDLAFAGSMLEHAIAPFIRDKPIQVYAFAARLRLTDIMEATARASLALPLLWPYTPELEDISAGAYHRLLDYRERCKKALATLSNTKWPTSEHKWTWRACTGCVEHYSSRHQENGSCGKCGEASWFSSFWDDLMARLKERPSPTTLQDPALSDAPALKKALECSTCQGLVHEHIRKFLRMLAGEAEMKISKIRLEIK</sequence>
<organism evidence="2 3">
    <name type="scientific">Lentinus brumalis</name>
    <dbReference type="NCBI Taxonomy" id="2498619"/>
    <lineage>
        <taxon>Eukaryota</taxon>
        <taxon>Fungi</taxon>
        <taxon>Dikarya</taxon>
        <taxon>Basidiomycota</taxon>
        <taxon>Agaricomycotina</taxon>
        <taxon>Agaricomycetes</taxon>
        <taxon>Polyporales</taxon>
        <taxon>Polyporaceae</taxon>
        <taxon>Lentinus</taxon>
    </lineage>
</organism>
<accession>A0A371DNE0</accession>
<dbReference type="STRING" id="139420.A0A371DNE0"/>
<evidence type="ECO:0000313" key="3">
    <source>
        <dbReference type="Proteomes" id="UP000256964"/>
    </source>
</evidence>
<dbReference type="Gene3D" id="3.30.710.10">
    <property type="entry name" value="Potassium Channel Kv1.1, Chain A"/>
    <property type="match status" value="1"/>
</dbReference>
<evidence type="ECO:0000313" key="2">
    <source>
        <dbReference type="EMBL" id="RDX54067.1"/>
    </source>
</evidence>
<keyword evidence="3" id="KW-1185">Reference proteome</keyword>
<proteinExistence type="predicted"/>
<protein>
    <submittedName>
        <fullName evidence="2">Uncharacterized protein</fullName>
    </submittedName>
</protein>
<dbReference type="OrthoDB" id="2752561at2759"/>
<dbReference type="Proteomes" id="UP000256964">
    <property type="component" value="Unassembled WGS sequence"/>
</dbReference>